<feature type="domain" description="DUF6532" evidence="1">
    <location>
        <begin position="83"/>
        <end position="173"/>
    </location>
</feature>
<feature type="non-terminal residue" evidence="2">
    <location>
        <position position="196"/>
    </location>
</feature>
<evidence type="ECO:0000313" key="2">
    <source>
        <dbReference type="EMBL" id="KIK18556.1"/>
    </source>
</evidence>
<dbReference type="OrthoDB" id="2640833at2759"/>
<reference evidence="2 3" key="1">
    <citation type="submission" date="2014-04" db="EMBL/GenBank/DDBJ databases">
        <authorList>
            <consortium name="DOE Joint Genome Institute"/>
            <person name="Kuo A."/>
            <person name="Kohler A."/>
            <person name="Costa M.D."/>
            <person name="Nagy L.G."/>
            <person name="Floudas D."/>
            <person name="Copeland A."/>
            <person name="Barry K.W."/>
            <person name="Cichocki N."/>
            <person name="Veneault-Fourrey C."/>
            <person name="LaButti K."/>
            <person name="Lindquist E.A."/>
            <person name="Lipzen A."/>
            <person name="Lundell T."/>
            <person name="Morin E."/>
            <person name="Murat C."/>
            <person name="Sun H."/>
            <person name="Tunlid A."/>
            <person name="Henrissat B."/>
            <person name="Grigoriev I.V."/>
            <person name="Hibbett D.S."/>
            <person name="Martin F."/>
            <person name="Nordberg H.P."/>
            <person name="Cantor M.N."/>
            <person name="Hua S.X."/>
        </authorList>
    </citation>
    <scope>NUCLEOTIDE SEQUENCE [LARGE SCALE GENOMIC DNA]</scope>
    <source>
        <strain evidence="2 3">441</strain>
    </source>
</reference>
<evidence type="ECO:0000313" key="3">
    <source>
        <dbReference type="Proteomes" id="UP000054018"/>
    </source>
</evidence>
<proteinExistence type="predicted"/>
<dbReference type="HOGENOM" id="CLU_060373_0_1_1"/>
<dbReference type="Proteomes" id="UP000054018">
    <property type="component" value="Unassembled WGS sequence"/>
</dbReference>
<name>A0A0C9YPM2_9AGAM</name>
<dbReference type="InterPro" id="IPR045341">
    <property type="entry name" value="DUF6532"/>
</dbReference>
<dbReference type="Pfam" id="PF20149">
    <property type="entry name" value="DUF6532"/>
    <property type="match status" value="1"/>
</dbReference>
<protein>
    <recommendedName>
        <fullName evidence="1">DUF6532 domain-containing protein</fullName>
    </recommendedName>
</protein>
<accession>A0A0C9YPM2</accession>
<sequence length="196" mass="21717">PPVPPVGPAVVKAEPWQLHFYKPVVQDILEHAKQFSHCDAASINAFPLRPHFNTKVVEYVEEAISERLLCSLSVSNDCGVFLRDGVDEYGHTNNLAHPALAGLIINFFYMGSSSLRQLFLEVFRMEVLRVTVAIAATVLKVVLDEVASSQGGVSFRVGTYMLVYLEILGLMKKCDTSVTHAEKTRSLQVKWASLGR</sequence>
<keyword evidence="3" id="KW-1185">Reference proteome</keyword>
<reference evidence="3" key="2">
    <citation type="submission" date="2015-01" db="EMBL/GenBank/DDBJ databases">
        <title>Evolutionary Origins and Diversification of the Mycorrhizal Mutualists.</title>
        <authorList>
            <consortium name="DOE Joint Genome Institute"/>
            <consortium name="Mycorrhizal Genomics Consortium"/>
            <person name="Kohler A."/>
            <person name="Kuo A."/>
            <person name="Nagy L.G."/>
            <person name="Floudas D."/>
            <person name="Copeland A."/>
            <person name="Barry K.W."/>
            <person name="Cichocki N."/>
            <person name="Veneault-Fourrey C."/>
            <person name="LaButti K."/>
            <person name="Lindquist E.A."/>
            <person name="Lipzen A."/>
            <person name="Lundell T."/>
            <person name="Morin E."/>
            <person name="Murat C."/>
            <person name="Riley R."/>
            <person name="Ohm R."/>
            <person name="Sun H."/>
            <person name="Tunlid A."/>
            <person name="Henrissat B."/>
            <person name="Grigoriev I.V."/>
            <person name="Hibbett D.S."/>
            <person name="Martin F."/>
        </authorList>
    </citation>
    <scope>NUCLEOTIDE SEQUENCE [LARGE SCALE GENOMIC DNA]</scope>
    <source>
        <strain evidence="3">441</strain>
    </source>
</reference>
<gene>
    <name evidence="2" type="ORF">PISMIDRAFT_109219</name>
</gene>
<organism evidence="2 3">
    <name type="scientific">Pisolithus microcarpus 441</name>
    <dbReference type="NCBI Taxonomy" id="765257"/>
    <lineage>
        <taxon>Eukaryota</taxon>
        <taxon>Fungi</taxon>
        <taxon>Dikarya</taxon>
        <taxon>Basidiomycota</taxon>
        <taxon>Agaricomycotina</taxon>
        <taxon>Agaricomycetes</taxon>
        <taxon>Agaricomycetidae</taxon>
        <taxon>Boletales</taxon>
        <taxon>Sclerodermatineae</taxon>
        <taxon>Pisolithaceae</taxon>
        <taxon>Pisolithus</taxon>
    </lineage>
</organism>
<dbReference type="AlphaFoldDB" id="A0A0C9YPM2"/>
<dbReference type="EMBL" id="KN833802">
    <property type="protein sequence ID" value="KIK18556.1"/>
    <property type="molecule type" value="Genomic_DNA"/>
</dbReference>
<dbReference type="STRING" id="765257.A0A0C9YPM2"/>
<evidence type="ECO:0000259" key="1">
    <source>
        <dbReference type="Pfam" id="PF20149"/>
    </source>
</evidence>